<keyword evidence="2" id="KW-1185">Reference proteome</keyword>
<protein>
    <submittedName>
        <fullName evidence="1">Uncharacterized protein</fullName>
    </submittedName>
</protein>
<dbReference type="EMBL" id="MN642089">
    <property type="protein sequence ID" value="QGH71964.1"/>
    <property type="molecule type" value="Genomic_DNA"/>
</dbReference>
<gene>
    <name evidence="1" type="ORF">N1M2_101</name>
</gene>
<organism evidence="1 2">
    <name type="scientific">Klebsiella phage N1M2</name>
    <dbReference type="NCBI Taxonomy" id="2664939"/>
    <lineage>
        <taxon>Viruses</taxon>
        <taxon>Duplodnaviria</taxon>
        <taxon>Heunggongvirae</taxon>
        <taxon>Uroviricota</taxon>
        <taxon>Caudoviricetes</taxon>
        <taxon>Chimalliviridae</taxon>
        <taxon>Nimduovirus</taxon>
        <taxon>Nimduovirus N1M2</taxon>
    </lineage>
</organism>
<accession>A0A6B7ZFD4</accession>
<sequence>MKTFTTSIFVPSVAKEEMNLIDRLELASNLNKPVNLPDNLMHGGLDDVQEGEEFILVVNGLHERHEIKMRGCNKVAGKVRFMFVEPEKPEVFRFAQWRLRSANLMSMKNGKELQLRNFSAQDLRRLIRHSVANQERKMVEYR</sequence>
<evidence type="ECO:0000313" key="1">
    <source>
        <dbReference type="EMBL" id="QGH71964.1"/>
    </source>
</evidence>
<name>A0A6B7ZFD4_9CAUD</name>
<evidence type="ECO:0000313" key="2">
    <source>
        <dbReference type="Proteomes" id="UP000464669"/>
    </source>
</evidence>
<dbReference type="Proteomes" id="UP000464669">
    <property type="component" value="Segment"/>
</dbReference>
<proteinExistence type="predicted"/>
<reference evidence="1 2" key="1">
    <citation type="submission" date="2019-11" db="EMBL/GenBank/DDBJ databases">
        <authorList>
            <person name="Lewis R."/>
            <person name="Clooney A.G."/>
            <person name="Stockdale S.R."/>
            <person name="Buttimer C."/>
            <person name="Draper L.A."/>
            <person name="Ross R.P."/>
            <person name="Hill C."/>
        </authorList>
    </citation>
    <scope>NUCLEOTIDE SEQUENCE [LARGE SCALE GENOMIC DNA]</scope>
</reference>